<dbReference type="PANTHER" id="PTHR33653">
    <property type="entry name" value="RIBONUCLEASE VAPC2"/>
    <property type="match status" value="1"/>
</dbReference>
<dbReference type="PANTHER" id="PTHR33653:SF1">
    <property type="entry name" value="RIBONUCLEASE VAPC2"/>
    <property type="match status" value="1"/>
</dbReference>
<evidence type="ECO:0000256" key="1">
    <source>
        <dbReference type="ARBA" id="ARBA00001946"/>
    </source>
</evidence>
<evidence type="ECO:0000313" key="9">
    <source>
        <dbReference type="EMBL" id="GGD42137.1"/>
    </source>
</evidence>
<evidence type="ECO:0000256" key="7">
    <source>
        <dbReference type="ARBA" id="ARBA00038093"/>
    </source>
</evidence>
<dbReference type="RefSeq" id="WP_188763852.1">
    <property type="nucleotide sequence ID" value="NZ_BMKK01000001.1"/>
</dbReference>
<dbReference type="CDD" id="cd09881">
    <property type="entry name" value="PIN_VapC4-5_FitB-like"/>
    <property type="match status" value="1"/>
</dbReference>
<dbReference type="SUPFAM" id="SSF88723">
    <property type="entry name" value="PIN domain-like"/>
    <property type="match status" value="1"/>
</dbReference>
<keyword evidence="3" id="KW-0540">Nuclease</keyword>
<reference evidence="9" key="2">
    <citation type="submission" date="2020-09" db="EMBL/GenBank/DDBJ databases">
        <authorList>
            <person name="Sun Q."/>
            <person name="Zhou Y."/>
        </authorList>
    </citation>
    <scope>NUCLEOTIDE SEQUENCE</scope>
    <source>
        <strain evidence="9">CGMCC 1.15958</strain>
    </source>
</reference>
<accession>A0A916YEX5</accession>
<evidence type="ECO:0000259" key="8">
    <source>
        <dbReference type="Pfam" id="PF01850"/>
    </source>
</evidence>
<reference evidence="9" key="1">
    <citation type="journal article" date="2014" name="Int. J. Syst. Evol. Microbiol.">
        <title>Complete genome sequence of Corynebacterium casei LMG S-19264T (=DSM 44701T), isolated from a smear-ripened cheese.</title>
        <authorList>
            <consortium name="US DOE Joint Genome Institute (JGI-PGF)"/>
            <person name="Walter F."/>
            <person name="Albersmeier A."/>
            <person name="Kalinowski J."/>
            <person name="Ruckert C."/>
        </authorList>
    </citation>
    <scope>NUCLEOTIDE SEQUENCE</scope>
    <source>
        <strain evidence="9">CGMCC 1.15958</strain>
    </source>
</reference>
<dbReference type="InterPro" id="IPR029060">
    <property type="entry name" value="PIN-like_dom_sf"/>
</dbReference>
<evidence type="ECO:0000256" key="5">
    <source>
        <dbReference type="ARBA" id="ARBA00022801"/>
    </source>
</evidence>
<dbReference type="Pfam" id="PF01850">
    <property type="entry name" value="PIN"/>
    <property type="match status" value="1"/>
</dbReference>
<dbReference type="InterPro" id="IPR050556">
    <property type="entry name" value="Type_II_TA_system_RNase"/>
</dbReference>
<keyword evidence="10" id="KW-1185">Reference proteome</keyword>
<dbReference type="EMBL" id="BMKK01000001">
    <property type="protein sequence ID" value="GGD42137.1"/>
    <property type="molecule type" value="Genomic_DNA"/>
</dbReference>
<dbReference type="Proteomes" id="UP000609064">
    <property type="component" value="Unassembled WGS sequence"/>
</dbReference>
<evidence type="ECO:0000256" key="6">
    <source>
        <dbReference type="ARBA" id="ARBA00022842"/>
    </source>
</evidence>
<keyword evidence="5" id="KW-0378">Hydrolase</keyword>
<gene>
    <name evidence="9" type="primary">vapC</name>
    <name evidence="9" type="ORF">GCM10011514_02620</name>
</gene>
<keyword evidence="6" id="KW-0460">Magnesium</keyword>
<keyword evidence="4" id="KW-0479">Metal-binding</keyword>
<protein>
    <submittedName>
        <fullName evidence="9">Ribonuclease VapC</fullName>
    </submittedName>
</protein>
<evidence type="ECO:0000256" key="2">
    <source>
        <dbReference type="ARBA" id="ARBA00022649"/>
    </source>
</evidence>
<dbReference type="GO" id="GO:0046872">
    <property type="term" value="F:metal ion binding"/>
    <property type="evidence" value="ECO:0007669"/>
    <property type="project" value="UniProtKB-KW"/>
</dbReference>
<proteinExistence type="inferred from homology"/>
<dbReference type="GO" id="GO:0004518">
    <property type="term" value="F:nuclease activity"/>
    <property type="evidence" value="ECO:0007669"/>
    <property type="project" value="UniProtKB-KW"/>
</dbReference>
<evidence type="ECO:0000256" key="3">
    <source>
        <dbReference type="ARBA" id="ARBA00022722"/>
    </source>
</evidence>
<comment type="similarity">
    <text evidence="7">Belongs to the PINc/VapC protein family.</text>
</comment>
<dbReference type="InterPro" id="IPR002716">
    <property type="entry name" value="PIN_dom"/>
</dbReference>
<dbReference type="Gene3D" id="3.40.50.1010">
    <property type="entry name" value="5'-nuclease"/>
    <property type="match status" value="1"/>
</dbReference>
<evidence type="ECO:0000313" key="10">
    <source>
        <dbReference type="Proteomes" id="UP000609064"/>
    </source>
</evidence>
<evidence type="ECO:0000256" key="4">
    <source>
        <dbReference type="ARBA" id="ARBA00022723"/>
    </source>
</evidence>
<organism evidence="9 10">
    <name type="scientific">Emticicia aquatilis</name>
    <dbReference type="NCBI Taxonomy" id="1537369"/>
    <lineage>
        <taxon>Bacteria</taxon>
        <taxon>Pseudomonadati</taxon>
        <taxon>Bacteroidota</taxon>
        <taxon>Cytophagia</taxon>
        <taxon>Cytophagales</taxon>
        <taxon>Leadbetterellaceae</taxon>
        <taxon>Emticicia</taxon>
    </lineage>
</organism>
<sequence>MVLLDTNVIIGYIRKDVSCPPERFISIITVGELKAFSIKSKWGAEKRLRLNKYLQTLQVLDIDEKISDIYAEIDAFSQGLHPEKKLTISSRNMGKNDLWIAATAYFFDIPLQTTDNDFDHLTEFGLKLDKASL</sequence>
<comment type="caution">
    <text evidence="9">The sequence shown here is derived from an EMBL/GenBank/DDBJ whole genome shotgun (WGS) entry which is preliminary data.</text>
</comment>
<dbReference type="GO" id="GO:0016787">
    <property type="term" value="F:hydrolase activity"/>
    <property type="evidence" value="ECO:0007669"/>
    <property type="project" value="UniProtKB-KW"/>
</dbReference>
<dbReference type="AlphaFoldDB" id="A0A916YEX5"/>
<feature type="domain" description="PIN" evidence="8">
    <location>
        <begin position="2"/>
        <end position="121"/>
    </location>
</feature>
<comment type="cofactor">
    <cofactor evidence="1">
        <name>Mg(2+)</name>
        <dbReference type="ChEBI" id="CHEBI:18420"/>
    </cofactor>
</comment>
<keyword evidence="2" id="KW-1277">Toxin-antitoxin system</keyword>
<name>A0A916YEX5_9BACT</name>